<keyword evidence="1" id="KW-0472">Membrane</keyword>
<gene>
    <name evidence="2" type="ORF">SAMN06265222_1316</name>
</gene>
<keyword evidence="1" id="KW-1133">Transmembrane helix</keyword>
<sequence length="57" mass="6639">MENPLSWTTTVLRSITRILMKCPLWMRWTFAVGFILTLCFAALFLYSVLNFKAPIPD</sequence>
<name>A0ABY1QUT4_9BACT</name>
<reference evidence="2 3" key="1">
    <citation type="submission" date="2017-05" db="EMBL/GenBank/DDBJ databases">
        <authorList>
            <person name="Varghese N."/>
            <person name="Submissions S."/>
        </authorList>
    </citation>
    <scope>NUCLEOTIDE SEQUENCE [LARGE SCALE GENOMIC DNA]</scope>
    <source>
        <strain evidence="2 3">DSM 25457</strain>
    </source>
</reference>
<dbReference type="EMBL" id="FXUG01000031">
    <property type="protein sequence ID" value="SMP79354.1"/>
    <property type="molecule type" value="Genomic_DNA"/>
</dbReference>
<evidence type="ECO:0000313" key="3">
    <source>
        <dbReference type="Proteomes" id="UP001158067"/>
    </source>
</evidence>
<protein>
    <submittedName>
        <fullName evidence="2">Uncharacterized protein</fullName>
    </submittedName>
</protein>
<comment type="caution">
    <text evidence="2">The sequence shown here is derived from an EMBL/GenBank/DDBJ whole genome shotgun (WGS) entry which is preliminary data.</text>
</comment>
<evidence type="ECO:0000313" key="2">
    <source>
        <dbReference type="EMBL" id="SMP79354.1"/>
    </source>
</evidence>
<feature type="transmembrane region" description="Helical" evidence="1">
    <location>
        <begin position="28"/>
        <end position="49"/>
    </location>
</feature>
<evidence type="ECO:0000256" key="1">
    <source>
        <dbReference type="SAM" id="Phobius"/>
    </source>
</evidence>
<keyword evidence="1" id="KW-0812">Transmembrane</keyword>
<organism evidence="2 3">
    <name type="scientific">Neorhodopirellula lusitana</name>
    <dbReference type="NCBI Taxonomy" id="445327"/>
    <lineage>
        <taxon>Bacteria</taxon>
        <taxon>Pseudomonadati</taxon>
        <taxon>Planctomycetota</taxon>
        <taxon>Planctomycetia</taxon>
        <taxon>Pirellulales</taxon>
        <taxon>Pirellulaceae</taxon>
        <taxon>Neorhodopirellula</taxon>
    </lineage>
</organism>
<proteinExistence type="predicted"/>
<keyword evidence="3" id="KW-1185">Reference proteome</keyword>
<accession>A0ABY1QUT4</accession>
<dbReference type="Proteomes" id="UP001158067">
    <property type="component" value="Unassembled WGS sequence"/>
</dbReference>